<keyword evidence="4" id="KW-1185">Reference proteome</keyword>
<dbReference type="Pfam" id="PF03861">
    <property type="entry name" value="ANTAR"/>
    <property type="match status" value="1"/>
</dbReference>
<dbReference type="EMBL" id="CP052766">
    <property type="protein sequence ID" value="QJR80349.1"/>
    <property type="molecule type" value="Genomic_DNA"/>
</dbReference>
<dbReference type="SUPFAM" id="SSF52172">
    <property type="entry name" value="CheY-like"/>
    <property type="match status" value="1"/>
</dbReference>
<dbReference type="Proteomes" id="UP000219285">
    <property type="component" value="Chromosome"/>
</dbReference>
<gene>
    <name evidence="3" type="ORF">CA267_005945</name>
</gene>
<name>A0A6M4MBE8_9ALTE</name>
<feature type="domain" description="ANTAR" evidence="2">
    <location>
        <begin position="362"/>
        <end position="423"/>
    </location>
</feature>
<dbReference type="Gene3D" id="1.10.10.10">
    <property type="entry name" value="Winged helix-like DNA-binding domain superfamily/Winged helix DNA-binding domain"/>
    <property type="match status" value="1"/>
</dbReference>
<reference evidence="3 4" key="2">
    <citation type="submission" date="2020-04" db="EMBL/GenBank/DDBJ databases">
        <title>Complete genome sequence of Alteromonas pelagimontana 5.12T.</title>
        <authorList>
            <person name="Sinha R.K."/>
            <person name="Krishnan K.P."/>
            <person name="Kurian J.P."/>
        </authorList>
    </citation>
    <scope>NUCLEOTIDE SEQUENCE [LARGE SCALE GENOMIC DNA]</scope>
    <source>
        <strain evidence="3 4">5.12</strain>
    </source>
</reference>
<protein>
    <submittedName>
        <fullName evidence="3">ANTAR domain-containing protein</fullName>
    </submittedName>
</protein>
<evidence type="ECO:0000313" key="3">
    <source>
        <dbReference type="EMBL" id="QJR80349.1"/>
    </source>
</evidence>
<sequence length="428" mass="48520">MKDYSDATKRFLLAAKNAEIQALKQLSANCQLVTAVKDVIHQMQRERGISNIFLGSKGQRFATQRHDQIKISIDHEQSLRRRLKSLYLNGEASIGHMRLLSNITLALQGMDNLSLLRHKVEELRITPLQATQAYCRLIAGLLCVVFEAADVASDPAITRLLVALFNFMQGKEYAGQERAWGAIGFAETHFDSTLCDKLEQLQIAQKHSFSIFAEFANKEELDTWQAMEEGELLADLERFRGMIRQLADGSSIACEISEVWYDIATKRVDEMQRIEEHLTTRLLSAATQSVIDANANLENHKKQLHQLQTAPLVQSPLTMLFDPQMPGLKGSEDSEQTEINSAEPLSTHRSFYDLLRGQAAHIKRMATELDEAKRAITEQKVIDRAKLLIMQQWQISEDQAYRRLQKSAMEQNMKIADIANIVVKQVGR</sequence>
<dbReference type="GO" id="GO:0003723">
    <property type="term" value="F:RNA binding"/>
    <property type="evidence" value="ECO:0007669"/>
    <property type="project" value="InterPro"/>
</dbReference>
<proteinExistence type="predicted"/>
<dbReference type="KEGG" id="apel:CA267_005945"/>
<dbReference type="AlphaFoldDB" id="A0A6M4MBE8"/>
<dbReference type="RefSeq" id="WP_097349123.1">
    <property type="nucleotide sequence ID" value="NZ_CP052766.1"/>
</dbReference>
<dbReference type="Pfam" id="PF08376">
    <property type="entry name" value="NIT"/>
    <property type="match status" value="1"/>
</dbReference>
<dbReference type="InterPro" id="IPR005561">
    <property type="entry name" value="ANTAR"/>
</dbReference>
<dbReference type="OrthoDB" id="9782798at2"/>
<dbReference type="InterPro" id="IPR011006">
    <property type="entry name" value="CheY-like_superfamily"/>
</dbReference>
<dbReference type="InterPro" id="IPR036388">
    <property type="entry name" value="WH-like_DNA-bd_sf"/>
</dbReference>
<reference evidence="4" key="1">
    <citation type="submission" date="2014-12" db="EMBL/GenBank/DDBJ databases">
        <title>Complete genome sequence of a multi-drug resistant Klebsiella pneumoniae.</title>
        <authorList>
            <person name="Hua X."/>
            <person name="Chen Q."/>
            <person name="Li X."/>
            <person name="Feng Y."/>
            <person name="Ruan Z."/>
            <person name="Yu Y."/>
        </authorList>
    </citation>
    <scope>NUCLEOTIDE SEQUENCE [LARGE SCALE GENOMIC DNA]</scope>
    <source>
        <strain evidence="4">5.12</strain>
    </source>
</reference>
<evidence type="ECO:0000256" key="1">
    <source>
        <dbReference type="SAM" id="Coils"/>
    </source>
</evidence>
<feature type="coiled-coil region" evidence="1">
    <location>
        <begin position="283"/>
        <end position="310"/>
    </location>
</feature>
<dbReference type="PROSITE" id="PS50921">
    <property type="entry name" value="ANTAR"/>
    <property type="match status" value="1"/>
</dbReference>
<evidence type="ECO:0000313" key="4">
    <source>
        <dbReference type="Proteomes" id="UP000219285"/>
    </source>
</evidence>
<organism evidence="3 4">
    <name type="scientific">Alteromonas pelagimontana</name>
    <dbReference type="NCBI Taxonomy" id="1858656"/>
    <lineage>
        <taxon>Bacteria</taxon>
        <taxon>Pseudomonadati</taxon>
        <taxon>Pseudomonadota</taxon>
        <taxon>Gammaproteobacteria</taxon>
        <taxon>Alteromonadales</taxon>
        <taxon>Alteromonadaceae</taxon>
        <taxon>Alteromonas/Salinimonas group</taxon>
        <taxon>Alteromonas</taxon>
    </lineage>
</organism>
<accession>A0A6M4MBE8</accession>
<dbReference type="SMART" id="SM01012">
    <property type="entry name" value="ANTAR"/>
    <property type="match status" value="1"/>
</dbReference>
<evidence type="ECO:0000259" key="2">
    <source>
        <dbReference type="PROSITE" id="PS50921"/>
    </source>
</evidence>
<dbReference type="InterPro" id="IPR013587">
    <property type="entry name" value="Nitrate/nitrite_sensing"/>
</dbReference>
<keyword evidence="1" id="KW-0175">Coiled coil</keyword>